<protein>
    <recommendedName>
        <fullName evidence="3">DUF2971 family protein</fullName>
    </recommendedName>
</protein>
<accession>A0A1G6YBJ8</accession>
<proteinExistence type="predicted"/>
<gene>
    <name evidence="1" type="ORF">SAMN05192552_10634</name>
</gene>
<dbReference type="RefSeq" id="WP_149782657.1">
    <property type="nucleotide sequence ID" value="NZ_FMZP01000063.1"/>
</dbReference>
<organism evidence="1 2">
    <name type="scientific">Natrinema hispanicum</name>
    <dbReference type="NCBI Taxonomy" id="392421"/>
    <lineage>
        <taxon>Archaea</taxon>
        <taxon>Methanobacteriati</taxon>
        <taxon>Methanobacteriota</taxon>
        <taxon>Stenosarchaea group</taxon>
        <taxon>Halobacteria</taxon>
        <taxon>Halobacteriales</taxon>
        <taxon>Natrialbaceae</taxon>
        <taxon>Natrinema</taxon>
    </lineage>
</organism>
<dbReference type="EMBL" id="FMZP01000063">
    <property type="protein sequence ID" value="SDD87759.1"/>
    <property type="molecule type" value="Genomic_DNA"/>
</dbReference>
<sequence>MTIIYRFRPMKYLIGDYRELEKQELALSSPRYFNDPLEGYQDVFWEGDEVLWENLLRHYLLNLHRAAIMCRLSDDEETLDEYAMEPKLTRGDLPTDEYREQFDSICQSFFEKRGFESVPSSLASLPEPLKRNNLKHILSVIHRSALESVLERMRASEMIPEQWPEVTNPGDSETVEDLLSALSAAMAEEDEELLELLVSLVAPLKSHMYLQQAVQRGLDQLELQHKKYHLLYDSFPDRYIKEITRSLIHTNWHTLCFAKECASPPMWATYADEHRGAALMFRADRQTDESWGKINVNEGADLEDSEPNSGEITAPLHAVDYESPPPEVDFFRFLGRLPLPKLESAWHSTPDGRTSQMIGEIVDDLDAWRDNLWDHFGSMSTRKLNKWEHEQEIRMVLPDLLGSEGSHRKVKYDMSQLEGIVFGLRTSLEDRFEVMKIISENNQDGDPSPVEYYEMVYDGNNFRKVKLNMV</sequence>
<dbReference type="AlphaFoldDB" id="A0A1G6YBJ8"/>
<dbReference type="Proteomes" id="UP000324021">
    <property type="component" value="Unassembled WGS sequence"/>
</dbReference>
<reference evidence="1 2" key="1">
    <citation type="submission" date="2016-10" db="EMBL/GenBank/DDBJ databases">
        <authorList>
            <person name="Varghese N."/>
            <person name="Submissions S."/>
        </authorList>
    </citation>
    <scope>NUCLEOTIDE SEQUENCE [LARGE SCALE GENOMIC DNA]</scope>
    <source>
        <strain evidence="1 2">CDM_1</strain>
    </source>
</reference>
<evidence type="ECO:0008006" key="3">
    <source>
        <dbReference type="Google" id="ProtNLM"/>
    </source>
</evidence>
<name>A0A1G6YBJ8_9EURY</name>
<evidence type="ECO:0000313" key="2">
    <source>
        <dbReference type="Proteomes" id="UP000324021"/>
    </source>
</evidence>
<evidence type="ECO:0000313" key="1">
    <source>
        <dbReference type="EMBL" id="SDD87759.1"/>
    </source>
</evidence>